<dbReference type="GeneID" id="30207057"/>
<reference evidence="1" key="3">
    <citation type="submission" date="2014-01" db="EMBL/GenBank/DDBJ databases">
        <title>Evolution of pathogenesis and genome organization in the Tremellales.</title>
        <authorList>
            <person name="Cuomo C."/>
            <person name="Litvintseva A."/>
            <person name="Heitman J."/>
            <person name="Chen Y."/>
            <person name="Sun S."/>
            <person name="Springer D."/>
            <person name="Dromer F."/>
            <person name="Young S."/>
            <person name="Zeng Q."/>
            <person name="Chapman S."/>
            <person name="Gujja S."/>
            <person name="Saif S."/>
            <person name="Birren B."/>
        </authorList>
    </citation>
    <scope>NUCLEOTIDE SEQUENCE</scope>
    <source>
        <strain evidence="1">CBS 10118</strain>
    </source>
</reference>
<evidence type="ECO:0000313" key="3">
    <source>
        <dbReference type="Proteomes" id="UP000092730"/>
    </source>
</evidence>
<evidence type="ECO:0008006" key="4">
    <source>
        <dbReference type="Google" id="ProtNLM"/>
    </source>
</evidence>
<evidence type="ECO:0000313" key="2">
    <source>
        <dbReference type="EMBL" id="WVW81949.1"/>
    </source>
</evidence>
<reference evidence="2" key="4">
    <citation type="submission" date="2024-02" db="EMBL/GenBank/DDBJ databases">
        <title>Comparative genomics of Cryptococcus and Kwoniella reveals pathogenesis evolution and contrasting modes of karyotype evolution via chromosome fusion or intercentromeric recombination.</title>
        <authorList>
            <person name="Coelho M.A."/>
            <person name="David-Palma M."/>
            <person name="Shea T."/>
            <person name="Bowers K."/>
            <person name="McGinley-Smith S."/>
            <person name="Mohammad A.W."/>
            <person name="Gnirke A."/>
            <person name="Yurkov A.M."/>
            <person name="Nowrousian M."/>
            <person name="Sun S."/>
            <person name="Cuomo C.A."/>
            <person name="Heitman J."/>
        </authorList>
    </citation>
    <scope>NUCLEOTIDE SEQUENCE</scope>
    <source>
        <strain evidence="2">CBS 10118</strain>
    </source>
</reference>
<keyword evidence="3" id="KW-1185">Reference proteome</keyword>
<gene>
    <name evidence="1" type="ORF">I302_02658</name>
    <name evidence="2" type="ORF">I302_103952</name>
</gene>
<reference evidence="1" key="1">
    <citation type="submission" date="2013-07" db="EMBL/GenBank/DDBJ databases">
        <title>The Genome Sequence of Cryptococcus bestiolae CBS10118.</title>
        <authorList>
            <consortium name="The Broad Institute Genome Sequencing Platform"/>
            <person name="Cuomo C."/>
            <person name="Litvintseva A."/>
            <person name="Chen Y."/>
            <person name="Heitman J."/>
            <person name="Sun S."/>
            <person name="Springer D."/>
            <person name="Dromer F."/>
            <person name="Young S.K."/>
            <person name="Zeng Q."/>
            <person name="Gargeya S."/>
            <person name="Fitzgerald M."/>
            <person name="Abouelleil A."/>
            <person name="Alvarado L."/>
            <person name="Berlin A.M."/>
            <person name="Chapman S.B."/>
            <person name="Dewar J."/>
            <person name="Goldberg J."/>
            <person name="Griggs A."/>
            <person name="Gujja S."/>
            <person name="Hansen M."/>
            <person name="Howarth C."/>
            <person name="Imamovic A."/>
            <person name="Larimer J."/>
            <person name="McCowan C."/>
            <person name="Murphy C."/>
            <person name="Pearson M."/>
            <person name="Priest M."/>
            <person name="Roberts A."/>
            <person name="Saif S."/>
            <person name="Shea T."/>
            <person name="Sykes S."/>
            <person name="Wortman J."/>
            <person name="Nusbaum C."/>
            <person name="Birren B."/>
        </authorList>
    </citation>
    <scope>NUCLEOTIDE SEQUENCE [LARGE SCALE GENOMIC DNA]</scope>
    <source>
        <strain evidence="1">CBS 10118</strain>
    </source>
</reference>
<dbReference type="EMBL" id="KI894019">
    <property type="protein sequence ID" value="OCF27809.1"/>
    <property type="molecule type" value="Genomic_DNA"/>
</dbReference>
<organism evidence="1">
    <name type="scientific">Kwoniella bestiolae CBS 10118</name>
    <dbReference type="NCBI Taxonomy" id="1296100"/>
    <lineage>
        <taxon>Eukaryota</taxon>
        <taxon>Fungi</taxon>
        <taxon>Dikarya</taxon>
        <taxon>Basidiomycota</taxon>
        <taxon>Agaricomycotina</taxon>
        <taxon>Tremellomycetes</taxon>
        <taxon>Tremellales</taxon>
        <taxon>Cryptococcaceae</taxon>
        <taxon>Kwoniella</taxon>
    </lineage>
</organism>
<dbReference type="EMBL" id="CP144542">
    <property type="protein sequence ID" value="WVW81949.1"/>
    <property type="molecule type" value="Genomic_DNA"/>
</dbReference>
<dbReference type="AlphaFoldDB" id="A0A1B9G9W5"/>
<proteinExistence type="predicted"/>
<dbReference type="VEuPathDB" id="FungiDB:I302_02658"/>
<dbReference type="Proteomes" id="UP000092730">
    <property type="component" value="Chromosome 2"/>
</dbReference>
<dbReference type="RefSeq" id="XP_019048879.1">
    <property type="nucleotide sequence ID" value="XM_019189317.1"/>
</dbReference>
<name>A0A1B9G9W5_9TREE</name>
<accession>A0A1B9G9W5</accession>
<protein>
    <recommendedName>
        <fullName evidence="4">BTB domain-containing protein</fullName>
    </recommendedName>
</protein>
<sequence length="195" mass="21858">MSPAATTPSAKPKEEERIHHFHRYGDLQSRSTDNILFWVNSNGLADVSTVFKNMVEIGTENAPTGHKRKSPSINEVIDIGFPATTLETFLDMINVPKPPSLQIDFPSSLHLREFCEKFDIITSIRGMVRRSLLARTIITMSQLPIAWQQSLLKLSLNTTRKQGHKDCMEVSSDWASVSSQFNPVMDGTGKSKAER</sequence>
<dbReference type="KEGG" id="kbi:30207057"/>
<reference evidence="2" key="2">
    <citation type="submission" date="2013-07" db="EMBL/GenBank/DDBJ databases">
        <authorList>
            <consortium name="The Broad Institute Genome Sequencing Platform"/>
            <person name="Cuomo C."/>
            <person name="Litvintseva A."/>
            <person name="Chen Y."/>
            <person name="Heitman J."/>
            <person name="Sun S."/>
            <person name="Springer D."/>
            <person name="Dromer F."/>
            <person name="Young S.K."/>
            <person name="Zeng Q."/>
            <person name="Gargeya S."/>
            <person name="Fitzgerald M."/>
            <person name="Abouelleil A."/>
            <person name="Alvarado L."/>
            <person name="Berlin A.M."/>
            <person name="Chapman S.B."/>
            <person name="Dewar J."/>
            <person name="Goldberg J."/>
            <person name="Griggs A."/>
            <person name="Gujja S."/>
            <person name="Hansen M."/>
            <person name="Howarth C."/>
            <person name="Imamovic A."/>
            <person name="Larimer J."/>
            <person name="McCowan C."/>
            <person name="Murphy C."/>
            <person name="Pearson M."/>
            <person name="Priest M."/>
            <person name="Roberts A."/>
            <person name="Saif S."/>
            <person name="Shea T."/>
            <person name="Sykes S."/>
            <person name="Wortman J."/>
            <person name="Nusbaum C."/>
            <person name="Birren B."/>
        </authorList>
    </citation>
    <scope>NUCLEOTIDE SEQUENCE</scope>
    <source>
        <strain evidence="2">CBS 10118</strain>
    </source>
</reference>
<evidence type="ECO:0000313" key="1">
    <source>
        <dbReference type="EMBL" id="OCF27809.1"/>
    </source>
</evidence>